<dbReference type="PANTHER" id="PTHR47506">
    <property type="entry name" value="TRANSCRIPTIONAL REGULATORY PROTEIN"/>
    <property type="match status" value="1"/>
</dbReference>
<dbReference type="InterPro" id="IPR036271">
    <property type="entry name" value="Tet_transcr_reg_TetR-rel_C_sf"/>
</dbReference>
<proteinExistence type="predicted"/>
<dbReference type="InterPro" id="IPR001647">
    <property type="entry name" value="HTH_TetR"/>
</dbReference>
<dbReference type="PRINTS" id="PR00455">
    <property type="entry name" value="HTHTETR"/>
</dbReference>
<dbReference type="SUPFAM" id="SSF48498">
    <property type="entry name" value="Tetracyclin repressor-like, C-terminal domain"/>
    <property type="match status" value="1"/>
</dbReference>
<dbReference type="OrthoDB" id="509229at2"/>
<dbReference type="Proteomes" id="UP000300879">
    <property type="component" value="Chromosome"/>
</dbReference>
<dbReference type="Gene3D" id="1.10.357.10">
    <property type="entry name" value="Tetracycline Repressor, domain 2"/>
    <property type="match status" value="1"/>
</dbReference>
<protein>
    <submittedName>
        <fullName evidence="6">TetR family transcriptional regulator</fullName>
    </submittedName>
</protein>
<dbReference type="Pfam" id="PF00440">
    <property type="entry name" value="TetR_N"/>
    <property type="match status" value="1"/>
</dbReference>
<dbReference type="PANTHER" id="PTHR47506:SF1">
    <property type="entry name" value="HTH-TYPE TRANSCRIPTIONAL REGULATOR YJDC"/>
    <property type="match status" value="1"/>
</dbReference>
<dbReference type="Gene3D" id="1.10.10.60">
    <property type="entry name" value="Homeodomain-like"/>
    <property type="match status" value="1"/>
</dbReference>
<accession>A0A4P8XP74</accession>
<evidence type="ECO:0000256" key="3">
    <source>
        <dbReference type="ARBA" id="ARBA00023163"/>
    </source>
</evidence>
<evidence type="ECO:0000313" key="6">
    <source>
        <dbReference type="EMBL" id="QCT04632.1"/>
    </source>
</evidence>
<keyword evidence="7" id="KW-1185">Reference proteome</keyword>
<feature type="DNA-binding region" description="H-T-H motif" evidence="4">
    <location>
        <begin position="24"/>
        <end position="43"/>
    </location>
</feature>
<name>A0A4P8XP74_9BACL</name>
<keyword evidence="1" id="KW-0805">Transcription regulation</keyword>
<reference evidence="6 7" key="1">
    <citation type="submission" date="2019-05" db="EMBL/GenBank/DDBJ databases">
        <authorList>
            <person name="Chen C."/>
        </authorList>
    </citation>
    <scope>NUCLEOTIDE SEQUENCE [LARGE SCALE GENOMIC DNA]</scope>
    <source>
        <strain evidence="6 7">HB172198</strain>
    </source>
</reference>
<dbReference type="GO" id="GO:0003677">
    <property type="term" value="F:DNA binding"/>
    <property type="evidence" value="ECO:0007669"/>
    <property type="project" value="UniProtKB-UniRule"/>
</dbReference>
<organism evidence="6 7">
    <name type="scientific">Paenibacillus algicola</name>
    <dbReference type="NCBI Taxonomy" id="2565926"/>
    <lineage>
        <taxon>Bacteria</taxon>
        <taxon>Bacillati</taxon>
        <taxon>Bacillota</taxon>
        <taxon>Bacilli</taxon>
        <taxon>Bacillales</taxon>
        <taxon>Paenibacillaceae</taxon>
        <taxon>Paenibacillus</taxon>
    </lineage>
</organism>
<dbReference type="SUPFAM" id="SSF46689">
    <property type="entry name" value="Homeodomain-like"/>
    <property type="match status" value="1"/>
</dbReference>
<gene>
    <name evidence="6" type="ORF">E6C60_3927</name>
</gene>
<evidence type="ECO:0000256" key="2">
    <source>
        <dbReference type="ARBA" id="ARBA00023125"/>
    </source>
</evidence>
<evidence type="ECO:0000256" key="4">
    <source>
        <dbReference type="PROSITE-ProRule" id="PRU00335"/>
    </source>
</evidence>
<dbReference type="RefSeq" id="WP_138227313.1">
    <property type="nucleotide sequence ID" value="NZ_CP040396.1"/>
</dbReference>
<dbReference type="EMBL" id="CP040396">
    <property type="protein sequence ID" value="QCT04632.1"/>
    <property type="molecule type" value="Genomic_DNA"/>
</dbReference>
<dbReference type="PROSITE" id="PS50977">
    <property type="entry name" value="HTH_TETR_2"/>
    <property type="match status" value="1"/>
</dbReference>
<sequence length="193" mass="22104">MHSSKQILQAALAHFARDGYEGASLQGIAEDCGIRKPSIYAHYSSKGDLFLQAVKDVFQRQEQNIVGFFSQHQELSLEEMLKSFLQQRLEQYTRDDEARFFLRVSFFPPRALYEEVMNIVYPFLDRHEACLSQLLAAGCPQHGRIISRPDQAASVFLTLLDGIHVEILYGGEERAARRLAHAWPVYWQGVTRS</sequence>
<evidence type="ECO:0000313" key="7">
    <source>
        <dbReference type="Proteomes" id="UP000300879"/>
    </source>
</evidence>
<dbReference type="InterPro" id="IPR009057">
    <property type="entry name" value="Homeodomain-like_sf"/>
</dbReference>
<keyword evidence="2 4" id="KW-0238">DNA-binding</keyword>
<keyword evidence="3" id="KW-0804">Transcription</keyword>
<evidence type="ECO:0000256" key="1">
    <source>
        <dbReference type="ARBA" id="ARBA00023015"/>
    </source>
</evidence>
<dbReference type="KEGG" id="palo:E6C60_3927"/>
<dbReference type="AlphaFoldDB" id="A0A4P8XP74"/>
<evidence type="ECO:0000259" key="5">
    <source>
        <dbReference type="PROSITE" id="PS50977"/>
    </source>
</evidence>
<feature type="domain" description="HTH tetR-type" evidence="5">
    <location>
        <begin position="1"/>
        <end position="61"/>
    </location>
</feature>